<evidence type="ECO:0000259" key="7">
    <source>
        <dbReference type="Pfam" id="PF00155"/>
    </source>
</evidence>
<keyword evidence="5 6" id="KW-0663">Pyridoxal phosphate</keyword>
<dbReference type="InterPro" id="IPR015422">
    <property type="entry name" value="PyrdxlP-dep_Trfase_small"/>
</dbReference>
<evidence type="ECO:0000256" key="4">
    <source>
        <dbReference type="ARBA" id="ARBA00022679"/>
    </source>
</evidence>
<dbReference type="InterPro" id="IPR004839">
    <property type="entry name" value="Aminotransferase_I/II_large"/>
</dbReference>
<dbReference type="UniPathway" id="UPA00031">
    <property type="reaction ID" value="UER00012"/>
</dbReference>
<dbReference type="InterPro" id="IPR015424">
    <property type="entry name" value="PyrdxlP-dep_Trfase"/>
</dbReference>
<dbReference type="NCBIfam" id="TIGR01141">
    <property type="entry name" value="hisC"/>
    <property type="match status" value="1"/>
</dbReference>
<gene>
    <name evidence="6" type="primary">hisC</name>
</gene>
<dbReference type="InterPro" id="IPR050106">
    <property type="entry name" value="HistidinolP_aminotransfase"/>
</dbReference>
<dbReference type="Gene3D" id="3.90.1150.10">
    <property type="entry name" value="Aspartate Aminotransferase, domain 1"/>
    <property type="match status" value="1"/>
</dbReference>
<dbReference type="PANTHER" id="PTHR43643">
    <property type="entry name" value="HISTIDINOL-PHOSPHATE AMINOTRANSFERASE 2"/>
    <property type="match status" value="1"/>
</dbReference>
<dbReference type="GO" id="GO:0004400">
    <property type="term" value="F:histidinol-phosphate transaminase activity"/>
    <property type="evidence" value="ECO:0007669"/>
    <property type="project" value="UniProtKB-UniRule"/>
</dbReference>
<protein>
    <recommendedName>
        <fullName evidence="6">Histidinol-phosphate aminotransferase</fullName>
        <ecNumber evidence="6">2.6.1.9</ecNumber>
    </recommendedName>
    <alternativeName>
        <fullName evidence="6">Imidazole acetol-phosphate transaminase</fullName>
    </alternativeName>
</protein>
<evidence type="ECO:0000256" key="6">
    <source>
        <dbReference type="HAMAP-Rule" id="MF_01023"/>
    </source>
</evidence>
<comment type="cofactor">
    <cofactor evidence="1 6">
        <name>pyridoxal 5'-phosphate</name>
        <dbReference type="ChEBI" id="CHEBI:597326"/>
    </cofactor>
</comment>
<keyword evidence="4 6" id="KW-0808">Transferase</keyword>
<name>E7C7P8_9BACT</name>
<organism evidence="8">
    <name type="scientific">uncultured nuHF1 cluster bacterium HF0770_35I22</name>
    <dbReference type="NCBI Taxonomy" id="723586"/>
    <lineage>
        <taxon>Bacteria</taxon>
        <taxon>environmental samples</taxon>
    </lineage>
</organism>
<dbReference type="PANTHER" id="PTHR43643:SF3">
    <property type="entry name" value="HISTIDINOL-PHOSPHATE AMINOTRANSFERASE"/>
    <property type="match status" value="1"/>
</dbReference>
<dbReference type="Gene3D" id="3.40.640.10">
    <property type="entry name" value="Type I PLP-dependent aspartate aminotransferase-like (Major domain)"/>
    <property type="match status" value="1"/>
</dbReference>
<comment type="similarity">
    <text evidence="6">Belongs to the class-II pyridoxal-phosphate-dependent aminotransferase family. Histidinol-phosphate aminotransferase subfamily.</text>
</comment>
<dbReference type="EC" id="2.6.1.9" evidence="6"/>
<dbReference type="CDD" id="cd00609">
    <property type="entry name" value="AAT_like"/>
    <property type="match status" value="1"/>
</dbReference>
<feature type="domain" description="Aminotransferase class I/classII large" evidence="7">
    <location>
        <begin position="28"/>
        <end position="355"/>
    </location>
</feature>
<proteinExistence type="inferred from homology"/>
<keyword evidence="3 6" id="KW-0032">Aminotransferase</keyword>
<comment type="catalytic activity">
    <reaction evidence="6">
        <text>L-histidinol phosphate + 2-oxoglutarate = 3-(imidazol-4-yl)-2-oxopropyl phosphate + L-glutamate</text>
        <dbReference type="Rhea" id="RHEA:23744"/>
        <dbReference type="ChEBI" id="CHEBI:16810"/>
        <dbReference type="ChEBI" id="CHEBI:29985"/>
        <dbReference type="ChEBI" id="CHEBI:57766"/>
        <dbReference type="ChEBI" id="CHEBI:57980"/>
        <dbReference type="EC" id="2.6.1.9"/>
    </reaction>
</comment>
<feature type="modified residue" description="N6-(pyridoxal phosphate)lysine" evidence="6">
    <location>
        <position position="220"/>
    </location>
</feature>
<comment type="pathway">
    <text evidence="6">Amino-acid biosynthesis; L-histidine biosynthesis; L-histidine from 5-phospho-alpha-D-ribose 1-diphosphate: step 7/9.</text>
</comment>
<evidence type="ECO:0000256" key="3">
    <source>
        <dbReference type="ARBA" id="ARBA00022576"/>
    </source>
</evidence>
<keyword evidence="6" id="KW-0368">Histidine biosynthesis</keyword>
<dbReference type="AlphaFoldDB" id="E7C7P8"/>
<dbReference type="GO" id="GO:0030170">
    <property type="term" value="F:pyridoxal phosphate binding"/>
    <property type="evidence" value="ECO:0007669"/>
    <property type="project" value="InterPro"/>
</dbReference>
<evidence type="ECO:0000256" key="5">
    <source>
        <dbReference type="ARBA" id="ARBA00022898"/>
    </source>
</evidence>
<dbReference type="Pfam" id="PF00155">
    <property type="entry name" value="Aminotran_1_2"/>
    <property type="match status" value="1"/>
</dbReference>
<reference evidence="8" key="1">
    <citation type="submission" date="2010-01" db="EMBL/GenBank/DDBJ databases">
        <title>Genome fragments of uncultured bacteria from the North Pacific subtropical Gyre.</title>
        <authorList>
            <person name="Pham V.D."/>
            <person name="Delong E.F."/>
        </authorList>
    </citation>
    <scope>NUCLEOTIDE SEQUENCE</scope>
</reference>
<evidence type="ECO:0000256" key="1">
    <source>
        <dbReference type="ARBA" id="ARBA00001933"/>
    </source>
</evidence>
<evidence type="ECO:0000256" key="2">
    <source>
        <dbReference type="ARBA" id="ARBA00011738"/>
    </source>
</evidence>
<keyword evidence="6" id="KW-0028">Amino-acid biosynthesis</keyword>
<dbReference type="HAMAP" id="MF_01023">
    <property type="entry name" value="HisC_aminotrans_2"/>
    <property type="match status" value="1"/>
</dbReference>
<sequence>MPEPKAKPGIMDIHPYIGGEAEIVGEKNVIKLSSNEGALGSSARAVDAYMNTSKDLHRYPDGNARSLRQTISEVHGLDPNLIVCGSGSDELIALLCKAFSGPGDEVLYSQYGFLMYPISAMAAGATPKTALEMNYTADVDSLLQAVTKKTKILFLANPNNPTGTYLPVNELYRLHKGLREDIILVIDAAYAEFVTREDYIEGNKLVEGSNNVIVTRTFSKSHGLGGLRLGWAYGSSLIIDILNRVRGPFNVSAASQAAGIASMNDTEFAKVVRNHNLKWAEWTKRNFLSLGLETTDSVGNFVLLTFKGLGAFNAQSAETALKREGILVRSMKAYGLHNSLRISIGLEEEMRTVVHTLSKFMGHINDEE</sequence>
<dbReference type="SUPFAM" id="SSF53383">
    <property type="entry name" value="PLP-dependent transferases"/>
    <property type="match status" value="1"/>
</dbReference>
<dbReference type="InterPro" id="IPR005861">
    <property type="entry name" value="HisP_aminotrans"/>
</dbReference>
<dbReference type="EMBL" id="GU568015">
    <property type="protein sequence ID" value="ADI23472.1"/>
    <property type="molecule type" value="Genomic_DNA"/>
</dbReference>
<accession>E7C7P8</accession>
<dbReference type="InterPro" id="IPR015421">
    <property type="entry name" value="PyrdxlP-dep_Trfase_major"/>
</dbReference>
<dbReference type="GO" id="GO:0000105">
    <property type="term" value="P:L-histidine biosynthetic process"/>
    <property type="evidence" value="ECO:0007669"/>
    <property type="project" value="UniProtKB-UniRule"/>
</dbReference>
<evidence type="ECO:0000313" key="8">
    <source>
        <dbReference type="EMBL" id="ADI23472.1"/>
    </source>
</evidence>
<comment type="subunit">
    <text evidence="2 6">Homodimer.</text>
</comment>